<dbReference type="AlphaFoldDB" id="A0A1M2VRH0"/>
<proteinExistence type="predicted"/>
<name>A0A1M2VRH0_TRAPU</name>
<organism evidence="2 3">
    <name type="scientific">Trametes pubescens</name>
    <name type="common">White-rot fungus</name>
    <dbReference type="NCBI Taxonomy" id="154538"/>
    <lineage>
        <taxon>Eukaryota</taxon>
        <taxon>Fungi</taxon>
        <taxon>Dikarya</taxon>
        <taxon>Basidiomycota</taxon>
        <taxon>Agaricomycotina</taxon>
        <taxon>Agaricomycetes</taxon>
        <taxon>Polyporales</taxon>
        <taxon>Polyporaceae</taxon>
        <taxon>Trametes</taxon>
    </lineage>
</organism>
<feature type="region of interest" description="Disordered" evidence="1">
    <location>
        <begin position="7"/>
        <end position="56"/>
    </location>
</feature>
<dbReference type="EMBL" id="MNAD01000806">
    <property type="protein sequence ID" value="OJT10150.1"/>
    <property type="molecule type" value="Genomic_DNA"/>
</dbReference>
<gene>
    <name evidence="2" type="ORF">TRAPUB_13338</name>
</gene>
<sequence length="56" mass="6223">MVCALIVNQSEARSRRTEGVADGHGMPTLREGRHNVPTLRMDAPTRRRHGELVETG</sequence>
<comment type="caution">
    <text evidence="2">The sequence shown here is derived from an EMBL/GenBank/DDBJ whole genome shotgun (WGS) entry which is preliminary data.</text>
</comment>
<keyword evidence="3" id="KW-1185">Reference proteome</keyword>
<reference evidence="2 3" key="1">
    <citation type="submission" date="2016-10" db="EMBL/GenBank/DDBJ databases">
        <title>Genome sequence of the basidiomycete white-rot fungus Trametes pubescens.</title>
        <authorList>
            <person name="Makela M.R."/>
            <person name="Granchi Z."/>
            <person name="Peng M."/>
            <person name="De Vries R.P."/>
            <person name="Grigoriev I."/>
            <person name="Riley R."/>
            <person name="Hilden K."/>
        </authorList>
    </citation>
    <scope>NUCLEOTIDE SEQUENCE [LARGE SCALE GENOMIC DNA]</scope>
    <source>
        <strain evidence="2 3">FBCC735</strain>
    </source>
</reference>
<feature type="compositionally biased region" description="Basic and acidic residues" evidence="1">
    <location>
        <begin position="12"/>
        <end position="21"/>
    </location>
</feature>
<evidence type="ECO:0000313" key="2">
    <source>
        <dbReference type="EMBL" id="OJT10150.1"/>
    </source>
</evidence>
<dbReference type="Proteomes" id="UP000184267">
    <property type="component" value="Unassembled WGS sequence"/>
</dbReference>
<evidence type="ECO:0000313" key="3">
    <source>
        <dbReference type="Proteomes" id="UP000184267"/>
    </source>
</evidence>
<evidence type="ECO:0000256" key="1">
    <source>
        <dbReference type="SAM" id="MobiDB-lite"/>
    </source>
</evidence>
<accession>A0A1M2VRH0</accession>
<protein>
    <submittedName>
        <fullName evidence="2">Uncharacterized protein</fullName>
    </submittedName>
</protein>